<feature type="domain" description="SbsA Ig-like" evidence="5">
    <location>
        <begin position="465"/>
        <end position="566"/>
    </location>
</feature>
<dbReference type="InterPro" id="IPR014755">
    <property type="entry name" value="Cu-Rt/internalin_Ig-like"/>
</dbReference>
<dbReference type="InterPro" id="IPR013519">
    <property type="entry name" value="Int_alpha_beta-p"/>
</dbReference>
<evidence type="ECO:0000256" key="2">
    <source>
        <dbReference type="ARBA" id="ARBA00022737"/>
    </source>
</evidence>
<evidence type="ECO:0000256" key="4">
    <source>
        <dbReference type="ARBA" id="ARBA00023180"/>
    </source>
</evidence>
<organism evidence="6 7">
    <name type="scientific">Leptospira yasudae</name>
    <dbReference type="NCBI Taxonomy" id="2202201"/>
    <lineage>
        <taxon>Bacteria</taxon>
        <taxon>Pseudomonadati</taxon>
        <taxon>Spirochaetota</taxon>
        <taxon>Spirochaetia</taxon>
        <taxon>Leptospirales</taxon>
        <taxon>Leptospiraceae</taxon>
        <taxon>Leptospira</taxon>
    </lineage>
</organism>
<sequence>MQRMARTIALILFWIWCANCVNGDKTKFPFFAYLDLSGKTNSFAVSQITPGSGVSGIPLNTSVQVTFNAPFDGLTVTSSTFFVKQGNVLIPATITISASTAVLTPNSPFAAATTYTVSVVKGIQSAAGISLKEDLIWNFTTAATVDVIAPAVSLTTPNNGNPAVPNNSSVSVAFSEDVNCTTINNTTFVLDDGAAVAGSVSCSGTSATFTPATTFSPNRSYTAKITTGAQDLAGNSFLADFSWNFTTGAAPDTTAPIVSFINPPNASGNFSTNGSLSVAFSEAIHCATVNTANIVVTDGITPVVGTVACSGSTATFTPVIPLAFATTYSATIATGVKDLAGISLGTPFTWSFSTGAAPDSTAPTISFTTPAHSLTGVGINTSVSAVFSEPMNCATITTASFTLNGGAAVPGSVTCSGTSATFNPTAALAYNTNYTAAITTTAKDLAGNAVAAVYTWSFTTGIAPDSTAPTVSFVSPRNGATGVATNTSLSIAFSETMDCTTITTVSVTLNDGGPVAGTVGCSGTTATFTPTSTLAYGTNHTVTISTAVKDLAGIPLATAFTWSFSTSAAPDSTPPTVSLVTPTHLQSNVGINSSISAVFSEPMNCATITTASFTLSGGAAVPGTVACSGTSATFNPTAVLAYNTNYTAKITTAAKDLGGNPIAAVYTWTFTTGLAPDSTAPTVSFVSPMTGESNVPNNHSISIAFSEAIDCSTVTTASITVTGGAAIPGTVSCSGATATFVPTAVFAYGTNYTASISTAVKDLAGIPLTMSFSWNFTTGAAPDNVAPTIVLTSPSNGMTGVATNPVITVAFSETMDCSTLTTATISLNNGAAVPGTVNCAGTTATFTPTSNLPSGPWHIVAVNTGAKDLAGNPIGSNYTWSFQTGAAPDSTNPTVTVRNVKDRTVLESGFIIGTASDDRAVASVEVSVDAAPYALANGTANWSYQLPTGASTWKTNSVHTISVRSKDAAGNYSNPITVSNIRKGTNKDVNGDGYGDMTTSGYGSGLVYIFHSSGAAGITTTLSSSASRYIFGGSSDEFGRSVSLGDINADGYADLVVGAPLYSVGAANRGAAYVFHSSGAAGITISFSLFASTKIIGAAAGDKFGSSIATGDINGDGFTDLIVGAPTYSVGFANRGATYVFHSNGSGGITATDTTTASSTALGSGANEYSGNAVTTGSINGDFYDDIVVGAYYYNAAKGRVLVYHGSATGINSASPSTSIANTAGATTNDWFGFSVATGDVNGDGFSDVIAGALLQSGSAKGQVSVFTSSGTAAGIPNSTDISTINTVTNPALSIVIRGAANLDLFGTSLVVKDLDTDGRADIMSSVPNGGIGAVHVFMTPTSGSVSASLTTASATRTLIGPSSNFGFSAATTITCPLSAGDVNGDGYIDLFIGGGGGAYIFHSSSTGISTSNPASASTIINSAPGGGIGNAVF</sequence>
<dbReference type="InterPro" id="IPR032812">
    <property type="entry name" value="SbsA_Ig"/>
</dbReference>
<feature type="domain" description="SbsA Ig-like" evidence="5">
    <location>
        <begin position="252"/>
        <end position="354"/>
    </location>
</feature>
<evidence type="ECO:0000313" key="6">
    <source>
        <dbReference type="EMBL" id="TGL81211.1"/>
    </source>
</evidence>
<keyword evidence="1" id="KW-0732">Signal</keyword>
<dbReference type="GO" id="GO:0007155">
    <property type="term" value="P:cell adhesion"/>
    <property type="evidence" value="ECO:0007669"/>
    <property type="project" value="InterPro"/>
</dbReference>
<dbReference type="GO" id="GO:0008305">
    <property type="term" value="C:integrin complex"/>
    <property type="evidence" value="ECO:0007669"/>
    <property type="project" value="InterPro"/>
</dbReference>
<dbReference type="PANTHER" id="PTHR23221">
    <property type="entry name" value="GLYCOSYLPHOSPHATIDYLINOSITOL PHOSPHOLIPASE D"/>
    <property type="match status" value="1"/>
</dbReference>
<feature type="domain" description="SbsA Ig-like" evidence="5">
    <location>
        <begin position="677"/>
        <end position="778"/>
    </location>
</feature>
<dbReference type="PANTHER" id="PTHR23221:SF7">
    <property type="entry name" value="PHOSPHATIDYLINOSITOL-GLYCAN-SPECIFIC PHOSPHOLIPASE D"/>
    <property type="match status" value="1"/>
</dbReference>
<dbReference type="Gene3D" id="2.60.40.1220">
    <property type="match status" value="8"/>
</dbReference>
<evidence type="ECO:0000259" key="5">
    <source>
        <dbReference type="Pfam" id="PF13205"/>
    </source>
</evidence>
<dbReference type="Proteomes" id="UP000297613">
    <property type="component" value="Unassembled WGS sequence"/>
</dbReference>
<dbReference type="SMART" id="SM00191">
    <property type="entry name" value="Int_alpha"/>
    <property type="match status" value="6"/>
</dbReference>
<dbReference type="Pfam" id="PF13205">
    <property type="entry name" value="Big_5"/>
    <property type="match status" value="8"/>
</dbReference>
<feature type="domain" description="SbsA Ig-like" evidence="5">
    <location>
        <begin position="146"/>
        <end position="247"/>
    </location>
</feature>
<keyword evidence="2" id="KW-0677">Repeat</keyword>
<dbReference type="InterPro" id="IPR028994">
    <property type="entry name" value="Integrin_alpha_N"/>
</dbReference>
<reference evidence="6 7" key="1">
    <citation type="journal article" date="2019" name="PLoS Negl. Trop. Dis.">
        <title>Revisiting the worldwide diversity of Leptospira species in the environment.</title>
        <authorList>
            <person name="Vincent A.T."/>
            <person name="Schiettekatte O."/>
            <person name="Bourhy P."/>
            <person name="Veyrier F.J."/>
            <person name="Picardeau M."/>
        </authorList>
    </citation>
    <scope>NUCLEOTIDE SEQUENCE [LARGE SCALE GENOMIC DNA]</scope>
    <source>
        <strain evidence="6 7">201702445</strain>
    </source>
</reference>
<name>A0A7I0JLJ9_9LEPT</name>
<dbReference type="Gene3D" id="2.130.10.130">
    <property type="entry name" value="Integrin alpha, N-terminal"/>
    <property type="match status" value="3"/>
</dbReference>
<protein>
    <recommendedName>
        <fullName evidence="5">SbsA Ig-like domain-containing protein</fullName>
    </recommendedName>
</protein>
<dbReference type="EMBL" id="RQGM01000062">
    <property type="protein sequence ID" value="TGL81211.1"/>
    <property type="molecule type" value="Genomic_DNA"/>
</dbReference>
<feature type="domain" description="SbsA Ig-like" evidence="5">
    <location>
        <begin position="359"/>
        <end position="460"/>
    </location>
</feature>
<dbReference type="PROSITE" id="PS51470">
    <property type="entry name" value="FG_GAP"/>
    <property type="match status" value="4"/>
</dbReference>
<accession>A0A7I0JLJ9</accession>
<comment type="caution">
    <text evidence="6">The sequence shown here is derived from an EMBL/GenBank/DDBJ whole genome shotgun (WGS) entry which is preliminary data.</text>
</comment>
<feature type="domain" description="SbsA Ig-like" evidence="5">
    <location>
        <begin position="571"/>
        <end position="672"/>
    </location>
</feature>
<evidence type="ECO:0000313" key="7">
    <source>
        <dbReference type="Proteomes" id="UP000297613"/>
    </source>
</evidence>
<dbReference type="InterPro" id="IPR000413">
    <property type="entry name" value="Integrin_alpha"/>
</dbReference>
<feature type="domain" description="SbsA Ig-like" evidence="5">
    <location>
        <begin position="783"/>
        <end position="884"/>
    </location>
</feature>
<dbReference type="SUPFAM" id="SSF69318">
    <property type="entry name" value="Integrin alpha N-terminal domain"/>
    <property type="match status" value="2"/>
</dbReference>
<evidence type="ECO:0000256" key="3">
    <source>
        <dbReference type="ARBA" id="ARBA00022801"/>
    </source>
</evidence>
<dbReference type="Pfam" id="PF01839">
    <property type="entry name" value="FG-GAP"/>
    <property type="match status" value="4"/>
</dbReference>
<dbReference type="PRINTS" id="PR01185">
    <property type="entry name" value="INTEGRINA"/>
</dbReference>
<dbReference type="RefSeq" id="WP_135573257.1">
    <property type="nucleotide sequence ID" value="NZ_RQGM01000062.1"/>
</dbReference>
<feature type="domain" description="SbsA Ig-like" evidence="5">
    <location>
        <begin position="40"/>
        <end position="141"/>
    </location>
</feature>
<dbReference type="GO" id="GO:0016787">
    <property type="term" value="F:hydrolase activity"/>
    <property type="evidence" value="ECO:0007669"/>
    <property type="project" value="UniProtKB-KW"/>
</dbReference>
<keyword evidence="4" id="KW-0325">Glycoprotein</keyword>
<gene>
    <name evidence="6" type="ORF">EHQ83_15250</name>
</gene>
<evidence type="ECO:0000256" key="1">
    <source>
        <dbReference type="ARBA" id="ARBA00022729"/>
    </source>
</evidence>
<dbReference type="InterPro" id="IPR013517">
    <property type="entry name" value="FG-GAP"/>
</dbReference>
<keyword evidence="3" id="KW-0378">Hydrolase</keyword>
<proteinExistence type="predicted"/>